<proteinExistence type="predicted"/>
<reference evidence="1 2" key="1">
    <citation type="journal article" date="2018" name="Front. Plant Sci.">
        <title>Red Clover (Trifolium pratense) and Zigzag Clover (T. medium) - A Picture of Genomic Similarities and Differences.</title>
        <authorList>
            <person name="Dluhosova J."/>
            <person name="Istvanek J."/>
            <person name="Nedelnik J."/>
            <person name="Repkova J."/>
        </authorList>
    </citation>
    <scope>NUCLEOTIDE SEQUENCE [LARGE SCALE GENOMIC DNA]</scope>
    <source>
        <strain evidence="2">cv. 10/8</strain>
        <tissue evidence="1">Leaf</tissue>
    </source>
</reference>
<evidence type="ECO:0000313" key="1">
    <source>
        <dbReference type="EMBL" id="MCI64517.1"/>
    </source>
</evidence>
<dbReference type="AlphaFoldDB" id="A0A392TVP7"/>
<dbReference type="EMBL" id="LXQA010657654">
    <property type="protein sequence ID" value="MCI64517.1"/>
    <property type="molecule type" value="Genomic_DNA"/>
</dbReference>
<feature type="non-terminal residue" evidence="1">
    <location>
        <position position="54"/>
    </location>
</feature>
<comment type="caution">
    <text evidence="1">The sequence shown here is derived from an EMBL/GenBank/DDBJ whole genome shotgun (WGS) entry which is preliminary data.</text>
</comment>
<evidence type="ECO:0000313" key="2">
    <source>
        <dbReference type="Proteomes" id="UP000265520"/>
    </source>
</evidence>
<keyword evidence="2" id="KW-1185">Reference proteome</keyword>
<protein>
    <submittedName>
        <fullName evidence="1">Uncharacterized protein</fullName>
    </submittedName>
</protein>
<sequence length="54" mass="5987">MGDENSCMIPSVGDLCWPHFANTNIQTRCGKECFTIKYKQDVGWNAATLDTTSS</sequence>
<accession>A0A392TVP7</accession>
<organism evidence="1 2">
    <name type="scientific">Trifolium medium</name>
    <dbReference type="NCBI Taxonomy" id="97028"/>
    <lineage>
        <taxon>Eukaryota</taxon>
        <taxon>Viridiplantae</taxon>
        <taxon>Streptophyta</taxon>
        <taxon>Embryophyta</taxon>
        <taxon>Tracheophyta</taxon>
        <taxon>Spermatophyta</taxon>
        <taxon>Magnoliopsida</taxon>
        <taxon>eudicotyledons</taxon>
        <taxon>Gunneridae</taxon>
        <taxon>Pentapetalae</taxon>
        <taxon>rosids</taxon>
        <taxon>fabids</taxon>
        <taxon>Fabales</taxon>
        <taxon>Fabaceae</taxon>
        <taxon>Papilionoideae</taxon>
        <taxon>50 kb inversion clade</taxon>
        <taxon>NPAAA clade</taxon>
        <taxon>Hologalegina</taxon>
        <taxon>IRL clade</taxon>
        <taxon>Trifolieae</taxon>
        <taxon>Trifolium</taxon>
    </lineage>
</organism>
<name>A0A392TVP7_9FABA</name>
<dbReference type="Proteomes" id="UP000265520">
    <property type="component" value="Unassembled WGS sequence"/>
</dbReference>